<keyword evidence="5 7" id="KW-1133">Transmembrane helix</keyword>
<accession>A0A7N0V4U0</accession>
<reference evidence="9" key="1">
    <citation type="submission" date="2021-01" db="UniProtKB">
        <authorList>
            <consortium name="EnsemblPlants"/>
        </authorList>
    </citation>
    <scope>IDENTIFICATION</scope>
</reference>
<feature type="transmembrane region" description="Helical" evidence="7">
    <location>
        <begin position="33"/>
        <end position="53"/>
    </location>
</feature>
<dbReference type="NCBIfam" id="TIGR01569">
    <property type="entry name" value="A_tha_TIGR01569"/>
    <property type="match status" value="1"/>
</dbReference>
<comment type="subunit">
    <text evidence="7">Homodimer and heterodimers.</text>
</comment>
<feature type="transmembrane region" description="Helical" evidence="7">
    <location>
        <begin position="166"/>
        <end position="187"/>
    </location>
</feature>
<dbReference type="OMA" id="MLIVINS"/>
<evidence type="ECO:0000256" key="7">
    <source>
        <dbReference type="RuleBase" id="RU361233"/>
    </source>
</evidence>
<evidence type="ECO:0000256" key="1">
    <source>
        <dbReference type="ARBA" id="ARBA00004651"/>
    </source>
</evidence>
<evidence type="ECO:0000256" key="4">
    <source>
        <dbReference type="ARBA" id="ARBA00022692"/>
    </source>
</evidence>
<protein>
    <recommendedName>
        <fullName evidence="7">CASP-like protein</fullName>
    </recommendedName>
</protein>
<comment type="similarity">
    <text evidence="2 7">Belongs to the Casparian strip membrane proteins (CASP) family.</text>
</comment>
<evidence type="ECO:0000256" key="3">
    <source>
        <dbReference type="ARBA" id="ARBA00022475"/>
    </source>
</evidence>
<dbReference type="EnsemblPlants" id="Kaladp0101s0249.1.v1.1">
    <property type="protein sequence ID" value="Kaladp0101s0249.1.v1.1"/>
    <property type="gene ID" value="Kaladp0101s0249.v1.1"/>
</dbReference>
<keyword evidence="4 7" id="KW-0812">Transmembrane</keyword>
<keyword evidence="10" id="KW-1185">Reference proteome</keyword>
<proteinExistence type="inferred from homology"/>
<evidence type="ECO:0000256" key="5">
    <source>
        <dbReference type="ARBA" id="ARBA00022989"/>
    </source>
</evidence>
<dbReference type="Pfam" id="PF04535">
    <property type="entry name" value="CASP_dom"/>
    <property type="match status" value="1"/>
</dbReference>
<evidence type="ECO:0000259" key="8">
    <source>
        <dbReference type="Pfam" id="PF04535"/>
    </source>
</evidence>
<dbReference type="InterPro" id="IPR044173">
    <property type="entry name" value="CASPL"/>
</dbReference>
<evidence type="ECO:0000313" key="9">
    <source>
        <dbReference type="EnsemblPlants" id="Kaladp0101s0249.1.v1.1"/>
    </source>
</evidence>
<keyword evidence="6 7" id="KW-0472">Membrane</keyword>
<evidence type="ECO:0000256" key="2">
    <source>
        <dbReference type="ARBA" id="ARBA00007651"/>
    </source>
</evidence>
<dbReference type="Gramene" id="Kaladp0101s0249.1.v1.1">
    <property type="protein sequence ID" value="Kaladp0101s0249.1.v1.1"/>
    <property type="gene ID" value="Kaladp0101s0249.v1.1"/>
</dbReference>
<organism evidence="9 10">
    <name type="scientific">Kalanchoe fedtschenkoi</name>
    <name type="common">Lavender scallops</name>
    <name type="synonym">South American air plant</name>
    <dbReference type="NCBI Taxonomy" id="63787"/>
    <lineage>
        <taxon>Eukaryota</taxon>
        <taxon>Viridiplantae</taxon>
        <taxon>Streptophyta</taxon>
        <taxon>Embryophyta</taxon>
        <taxon>Tracheophyta</taxon>
        <taxon>Spermatophyta</taxon>
        <taxon>Magnoliopsida</taxon>
        <taxon>eudicotyledons</taxon>
        <taxon>Gunneridae</taxon>
        <taxon>Pentapetalae</taxon>
        <taxon>Saxifragales</taxon>
        <taxon>Crassulaceae</taxon>
        <taxon>Kalanchoe</taxon>
    </lineage>
</organism>
<evidence type="ECO:0000256" key="6">
    <source>
        <dbReference type="ARBA" id="ARBA00023136"/>
    </source>
</evidence>
<feature type="transmembrane region" description="Helical" evidence="7">
    <location>
        <begin position="73"/>
        <end position="100"/>
    </location>
</feature>
<keyword evidence="3 7" id="KW-1003">Cell membrane</keyword>
<dbReference type="AlphaFoldDB" id="A0A7N0V4U0"/>
<feature type="domain" description="Casparian strip membrane protein" evidence="8">
    <location>
        <begin position="26"/>
        <end position="173"/>
    </location>
</feature>
<dbReference type="GO" id="GO:0005886">
    <property type="term" value="C:plasma membrane"/>
    <property type="evidence" value="ECO:0007669"/>
    <property type="project" value="UniProtKB-SubCell"/>
</dbReference>
<dbReference type="Proteomes" id="UP000594263">
    <property type="component" value="Unplaced"/>
</dbReference>
<dbReference type="PANTHER" id="PTHR36488:SF12">
    <property type="entry name" value="CASP-LIKE PROTEIN"/>
    <property type="match status" value="1"/>
</dbReference>
<sequence length="192" mass="20345">MKSGPNAKASANKHDGCSPPNAGAKRVIAVLDLVIRVAAFIGTLASGVAMGTADQRLPFSTRFVHFKAVYDDLPALTFFVVANGVVSAYLLILGMPLSLLHFIRSGATKSRVILIILDTVMLALLTAAASAAASIIYLAHEGNSSANWLAICRQFRFFCRRMTGSLIGSLGAMTLLAALIILSGVAISRRRR</sequence>
<evidence type="ECO:0000313" key="10">
    <source>
        <dbReference type="Proteomes" id="UP000594263"/>
    </source>
</evidence>
<name>A0A7N0V4U0_KALFE</name>
<dbReference type="InterPro" id="IPR006459">
    <property type="entry name" value="CASP/CASPL"/>
</dbReference>
<comment type="subcellular location">
    <subcellularLocation>
        <location evidence="1 7">Cell membrane</location>
        <topology evidence="1 7">Multi-pass membrane protein</topology>
    </subcellularLocation>
</comment>
<dbReference type="InterPro" id="IPR006702">
    <property type="entry name" value="CASP_dom"/>
</dbReference>
<feature type="transmembrane region" description="Helical" evidence="7">
    <location>
        <begin position="112"/>
        <end position="139"/>
    </location>
</feature>
<dbReference type="PANTHER" id="PTHR36488">
    <property type="entry name" value="CASP-LIKE PROTEIN 1U1"/>
    <property type="match status" value="1"/>
</dbReference>